<reference evidence="2 3" key="1">
    <citation type="submission" date="2024-10" db="EMBL/GenBank/DDBJ databases">
        <authorList>
            <person name="Kim D."/>
        </authorList>
    </citation>
    <scope>NUCLEOTIDE SEQUENCE [LARGE SCALE GENOMIC DNA]</scope>
    <source>
        <strain evidence="2">BH-2024</strain>
    </source>
</reference>
<dbReference type="Proteomes" id="UP001620626">
    <property type="component" value="Unassembled WGS sequence"/>
</dbReference>
<evidence type="ECO:0000313" key="2">
    <source>
        <dbReference type="EMBL" id="KAL3123739.1"/>
    </source>
</evidence>
<name>A0ABD2M8D2_9BILA</name>
<dbReference type="Gene3D" id="1.10.510.10">
    <property type="entry name" value="Transferase(Phosphotransferase) domain 1"/>
    <property type="match status" value="1"/>
</dbReference>
<dbReference type="PROSITE" id="PS50011">
    <property type="entry name" value="PROTEIN_KINASE_DOM"/>
    <property type="match status" value="1"/>
</dbReference>
<keyword evidence="3" id="KW-1185">Reference proteome</keyword>
<evidence type="ECO:0000259" key="1">
    <source>
        <dbReference type="PROSITE" id="PS50011"/>
    </source>
</evidence>
<gene>
    <name evidence="2" type="ORF">niasHT_006074</name>
</gene>
<feature type="domain" description="Protein kinase" evidence="1">
    <location>
        <begin position="1"/>
        <end position="164"/>
    </location>
</feature>
<dbReference type="InterPro" id="IPR000719">
    <property type="entry name" value="Prot_kinase_dom"/>
</dbReference>
<organism evidence="2 3">
    <name type="scientific">Heterodera trifolii</name>
    <dbReference type="NCBI Taxonomy" id="157864"/>
    <lineage>
        <taxon>Eukaryota</taxon>
        <taxon>Metazoa</taxon>
        <taxon>Ecdysozoa</taxon>
        <taxon>Nematoda</taxon>
        <taxon>Chromadorea</taxon>
        <taxon>Rhabditida</taxon>
        <taxon>Tylenchina</taxon>
        <taxon>Tylenchomorpha</taxon>
        <taxon>Tylenchoidea</taxon>
        <taxon>Heteroderidae</taxon>
        <taxon>Heteroderinae</taxon>
        <taxon>Heterodera</taxon>
    </lineage>
</organism>
<comment type="caution">
    <text evidence="2">The sequence shown here is derived from an EMBL/GenBank/DDBJ whole genome shotgun (WGS) entry which is preliminary data.</text>
</comment>
<dbReference type="SUPFAM" id="SSF56112">
    <property type="entry name" value="Protein kinase-like (PK-like)"/>
    <property type="match status" value="1"/>
</dbReference>
<proteinExistence type="predicted"/>
<dbReference type="AlphaFoldDB" id="A0ABD2M8D2"/>
<evidence type="ECO:0000313" key="3">
    <source>
        <dbReference type="Proteomes" id="UP001620626"/>
    </source>
</evidence>
<accession>A0ABD2M8D2</accession>
<dbReference type="EMBL" id="JBICBT010000088">
    <property type="protein sequence ID" value="KAL3123739.1"/>
    <property type="molecule type" value="Genomic_DNA"/>
</dbReference>
<dbReference type="InterPro" id="IPR011009">
    <property type="entry name" value="Kinase-like_dom_sf"/>
</dbReference>
<sequence>MANLNIEPVLVIGVNCWTIQGVLGHGNSDQFTAAYVENGQPGQQYTRLQLHCHVTRRPTIGRLMERAGGHFTPGTSISATKQMLEARIALHSAGFAHCDLTVANTAIGYQTTERRRIFLIDFGSALKIAQNPTTHKKDLMMWFELMAKMYAGRIPTEITAEFSC</sequence>
<protein>
    <recommendedName>
        <fullName evidence="1">Protein kinase domain-containing protein</fullName>
    </recommendedName>
</protein>